<dbReference type="STRING" id="195.ATE51_04140"/>
<dbReference type="GO" id="GO:0016791">
    <property type="term" value="F:phosphatase activity"/>
    <property type="evidence" value="ECO:0007669"/>
    <property type="project" value="TreeGrafter"/>
</dbReference>
<feature type="domain" description="Calcineurin-like phosphoesterase" evidence="1">
    <location>
        <begin position="169"/>
        <end position="344"/>
    </location>
</feature>
<dbReference type="SUPFAM" id="SSF56300">
    <property type="entry name" value="Metallo-dependent phosphatases"/>
    <property type="match status" value="1"/>
</dbReference>
<dbReference type="EMBL" id="AACSIE010000016">
    <property type="protein sequence ID" value="EAL9205303.1"/>
    <property type="molecule type" value="Genomic_DNA"/>
</dbReference>
<dbReference type="OrthoDB" id="9807890at2"/>
<reference evidence="2 6" key="1">
    <citation type="submission" date="2018-05" db="EMBL/GenBank/DDBJ databases">
        <authorList>
            <consortium name="GenomeTrakr network: Whole genome sequencing for foodborne pathogen traceback"/>
        </authorList>
    </citation>
    <scope>NUCLEOTIDE SEQUENCE [LARGE SCALE GENOMIC DNA]</scope>
    <source>
        <strain evidence="2 6">NC_C6016</strain>
    </source>
</reference>
<dbReference type="Proteomes" id="UP000361993">
    <property type="component" value="Unassembled WGS sequence"/>
</dbReference>
<dbReference type="Proteomes" id="UP000411403">
    <property type="component" value="Unassembled WGS sequence"/>
</dbReference>
<evidence type="ECO:0000313" key="5">
    <source>
        <dbReference type="EMBL" id="EAL9205303.1"/>
    </source>
</evidence>
<evidence type="ECO:0000259" key="1">
    <source>
        <dbReference type="Pfam" id="PF00149"/>
    </source>
</evidence>
<dbReference type="EMBL" id="AACGUZ010000022">
    <property type="protein sequence ID" value="EAK5104340.1"/>
    <property type="molecule type" value="Genomic_DNA"/>
</dbReference>
<protein>
    <submittedName>
        <fullName evidence="5">Serine/threonine protein phosphatase</fullName>
    </submittedName>
</protein>
<gene>
    <name evidence="4" type="ORF">B9Q54_08720</name>
    <name evidence="3" type="ORF">C6T04_07795</name>
    <name evidence="2" type="ORF">CJD00_06735</name>
    <name evidence="5" type="ORF">DYU70_09100</name>
</gene>
<organism evidence="5 9">
    <name type="scientific">Campylobacter coli</name>
    <dbReference type="NCBI Taxonomy" id="195"/>
    <lineage>
        <taxon>Bacteria</taxon>
        <taxon>Pseudomonadati</taxon>
        <taxon>Campylobacterota</taxon>
        <taxon>Epsilonproteobacteria</taxon>
        <taxon>Campylobacterales</taxon>
        <taxon>Campylobacteraceae</taxon>
        <taxon>Campylobacter</taxon>
    </lineage>
</organism>
<dbReference type="AlphaFoldDB" id="A0A1B3XC29"/>
<dbReference type="InterPro" id="IPR029052">
    <property type="entry name" value="Metallo-depent_PP-like"/>
</dbReference>
<sequence length="394" mass="46996">MRILLILRGNYYAGQEEFIKENRLKDYTLDLNSLRLLSGSVSKIVSKYKNLNLKNDEELYKILLQFLEMRMQKGEFCIINAYNETLKVYKELAKQYRYDIYIIDFKSSLEECLRKNEQKAKERGYIVSQSLLKKTHHLLERIPKKYTILNPNDWKKCLYQMPNLSKYRKIHHIGDIQGCFSILKEYLQELKDDECYIFLGDYIDRGIENGKVLKFLLKICERENVYLLEGNHERHLIKWANGELSSSKEFNENTLKDFRKEKLTPRDARKFYPYLKECLYYKFHEKQVFCSHGGVNLLPSKAYQISFMPSYDFIYGVGNYEESQKVASQFCEFTKDNVYQIFGHRNRTKLPVQIEKRVFLCEGKVDDGGHLRIVTLDKKGFECIELKNKVYRKK</sequence>
<evidence type="ECO:0000313" key="6">
    <source>
        <dbReference type="Proteomes" id="UP000361993"/>
    </source>
</evidence>
<evidence type="ECO:0000313" key="9">
    <source>
        <dbReference type="Proteomes" id="UP000411403"/>
    </source>
</evidence>
<dbReference type="Gene3D" id="3.40.50.300">
    <property type="entry name" value="P-loop containing nucleotide triphosphate hydrolases"/>
    <property type="match status" value="1"/>
</dbReference>
<comment type="caution">
    <text evidence="5">The sequence shown here is derived from an EMBL/GenBank/DDBJ whole genome shotgun (WGS) entry which is preliminary data.</text>
</comment>
<dbReference type="EMBL" id="AACGFG010000012">
    <property type="protein sequence ID" value="EAK4358807.1"/>
    <property type="molecule type" value="Genomic_DNA"/>
</dbReference>
<dbReference type="Pfam" id="PF00149">
    <property type="entry name" value="Metallophos"/>
    <property type="match status" value="1"/>
</dbReference>
<accession>A0A1B3XC29</accession>
<dbReference type="Proteomes" id="UP000409545">
    <property type="component" value="Unassembled WGS sequence"/>
</dbReference>
<dbReference type="PANTHER" id="PTHR42850:SF4">
    <property type="entry name" value="ZINC-DEPENDENT ENDOPOLYPHOSPHATASE"/>
    <property type="match status" value="1"/>
</dbReference>
<dbReference type="GO" id="GO:0005737">
    <property type="term" value="C:cytoplasm"/>
    <property type="evidence" value="ECO:0007669"/>
    <property type="project" value="TreeGrafter"/>
</dbReference>
<evidence type="ECO:0000313" key="2">
    <source>
        <dbReference type="EMBL" id="EAK1509950.1"/>
    </source>
</evidence>
<evidence type="ECO:0000313" key="4">
    <source>
        <dbReference type="EMBL" id="EAK5104340.1"/>
    </source>
</evidence>
<dbReference type="Proteomes" id="UP000365807">
    <property type="component" value="Unassembled WGS sequence"/>
</dbReference>
<dbReference type="InterPro" id="IPR004843">
    <property type="entry name" value="Calcineurin-like_PHP"/>
</dbReference>
<dbReference type="RefSeq" id="WP_002788776.1">
    <property type="nucleotide sequence ID" value="NZ_AANHVQ020000022.1"/>
</dbReference>
<dbReference type="CDD" id="cd00144">
    <property type="entry name" value="MPP_PPP_family"/>
    <property type="match status" value="1"/>
</dbReference>
<evidence type="ECO:0000313" key="7">
    <source>
        <dbReference type="Proteomes" id="UP000365807"/>
    </source>
</evidence>
<name>A0A1B3XC29_CAMCO</name>
<dbReference type="Gene3D" id="3.60.21.10">
    <property type="match status" value="1"/>
</dbReference>
<dbReference type="EMBL" id="AACDUL010000011">
    <property type="protein sequence ID" value="EAK1509950.1"/>
    <property type="molecule type" value="Genomic_DNA"/>
</dbReference>
<proteinExistence type="predicted"/>
<evidence type="ECO:0000313" key="8">
    <source>
        <dbReference type="Proteomes" id="UP000409545"/>
    </source>
</evidence>
<dbReference type="InterPro" id="IPR027417">
    <property type="entry name" value="P-loop_NTPase"/>
</dbReference>
<reference evidence="5 9" key="2">
    <citation type="submission" date="2018-08" db="EMBL/GenBank/DDBJ databases">
        <authorList>
            <consortium name="NARMS: The National Antimicrobial Resistance Monitoring System"/>
        </authorList>
    </citation>
    <scope>NUCLEOTIDE SEQUENCE [LARGE SCALE GENOMIC DNA]</scope>
    <source>
        <strain evidence="5 9">CVM N17C171</strain>
        <strain evidence="3 7">FSIS11807978</strain>
        <strain evidence="4 8">FSIS1711007</strain>
    </source>
</reference>
<dbReference type="InterPro" id="IPR050126">
    <property type="entry name" value="Ap4A_hydrolase"/>
</dbReference>
<evidence type="ECO:0000313" key="3">
    <source>
        <dbReference type="EMBL" id="EAK4358807.1"/>
    </source>
</evidence>
<dbReference type="PANTHER" id="PTHR42850">
    <property type="entry name" value="METALLOPHOSPHOESTERASE"/>
    <property type="match status" value="1"/>
</dbReference>